<feature type="transmembrane region" description="Helical" evidence="2">
    <location>
        <begin position="149"/>
        <end position="172"/>
    </location>
</feature>
<feature type="compositionally biased region" description="Polar residues" evidence="1">
    <location>
        <begin position="1"/>
        <end position="11"/>
    </location>
</feature>
<sequence length="175" mass="19378">MSLHSNKSEITVASGPVAEDDKPRFTGPKSIESGTNLSSPQQQQDMESKDGQRRSRVSQSCSAGYNNPDDLRRASYILETAPFPTMGSLDPITRTLSANTQQSTRSAALDDEEKQDISVKEQENNIDDKPAPAIWDQPLPTEGWRNPGWLVVISTFLVNFVVFGNSFSWGIFQEL</sequence>
<dbReference type="Proteomes" id="UP000242180">
    <property type="component" value="Unassembled WGS sequence"/>
</dbReference>
<evidence type="ECO:0000313" key="3">
    <source>
        <dbReference type="EMBL" id="ORZ01416.1"/>
    </source>
</evidence>
<dbReference type="AlphaFoldDB" id="A0A1X2HRA8"/>
<evidence type="ECO:0000313" key="4">
    <source>
        <dbReference type="Proteomes" id="UP000242180"/>
    </source>
</evidence>
<proteinExistence type="predicted"/>
<dbReference type="EMBL" id="MCGN01000002">
    <property type="protein sequence ID" value="ORZ01416.1"/>
    <property type="molecule type" value="Genomic_DNA"/>
</dbReference>
<reference evidence="3 4" key="1">
    <citation type="submission" date="2016-07" db="EMBL/GenBank/DDBJ databases">
        <title>Pervasive Adenine N6-methylation of Active Genes in Fungi.</title>
        <authorList>
            <consortium name="DOE Joint Genome Institute"/>
            <person name="Mondo S.J."/>
            <person name="Dannebaum R.O."/>
            <person name="Kuo R.C."/>
            <person name="Labutti K."/>
            <person name="Haridas S."/>
            <person name="Kuo A."/>
            <person name="Salamov A."/>
            <person name="Ahrendt S.R."/>
            <person name="Lipzen A."/>
            <person name="Sullivan W."/>
            <person name="Andreopoulos W.B."/>
            <person name="Clum A."/>
            <person name="Lindquist E."/>
            <person name="Daum C."/>
            <person name="Ramamoorthy G.K."/>
            <person name="Gryganskyi A."/>
            <person name="Culley D."/>
            <person name="Magnuson J.K."/>
            <person name="James T.Y."/>
            <person name="O'Malley M.A."/>
            <person name="Stajich J.E."/>
            <person name="Spatafora J.W."/>
            <person name="Visel A."/>
            <person name="Grigoriev I.V."/>
        </authorList>
    </citation>
    <scope>NUCLEOTIDE SEQUENCE [LARGE SCALE GENOMIC DNA]</scope>
    <source>
        <strain evidence="3 4">NRRL 2496</strain>
    </source>
</reference>
<feature type="region of interest" description="Disordered" evidence="1">
    <location>
        <begin position="98"/>
        <end position="122"/>
    </location>
</feature>
<organism evidence="3 4">
    <name type="scientific">Syncephalastrum racemosum</name>
    <name type="common">Filamentous fungus</name>
    <dbReference type="NCBI Taxonomy" id="13706"/>
    <lineage>
        <taxon>Eukaryota</taxon>
        <taxon>Fungi</taxon>
        <taxon>Fungi incertae sedis</taxon>
        <taxon>Mucoromycota</taxon>
        <taxon>Mucoromycotina</taxon>
        <taxon>Mucoromycetes</taxon>
        <taxon>Mucorales</taxon>
        <taxon>Syncephalastraceae</taxon>
        <taxon>Syncephalastrum</taxon>
    </lineage>
</organism>
<protein>
    <submittedName>
        <fullName evidence="3">Uncharacterized protein</fullName>
    </submittedName>
</protein>
<comment type="caution">
    <text evidence="3">The sequence shown here is derived from an EMBL/GenBank/DDBJ whole genome shotgun (WGS) entry which is preliminary data.</text>
</comment>
<feature type="compositionally biased region" description="Polar residues" evidence="1">
    <location>
        <begin position="32"/>
        <end position="45"/>
    </location>
</feature>
<keyword evidence="2" id="KW-0472">Membrane</keyword>
<keyword evidence="2" id="KW-0812">Transmembrane</keyword>
<name>A0A1X2HRA8_SYNRA</name>
<evidence type="ECO:0000256" key="2">
    <source>
        <dbReference type="SAM" id="Phobius"/>
    </source>
</evidence>
<accession>A0A1X2HRA8</accession>
<dbReference type="STRING" id="13706.A0A1X2HRA8"/>
<dbReference type="InParanoid" id="A0A1X2HRA8"/>
<keyword evidence="4" id="KW-1185">Reference proteome</keyword>
<evidence type="ECO:0000256" key="1">
    <source>
        <dbReference type="SAM" id="MobiDB-lite"/>
    </source>
</evidence>
<keyword evidence="2" id="KW-1133">Transmembrane helix</keyword>
<dbReference type="OrthoDB" id="2289354at2759"/>
<gene>
    <name evidence="3" type="ORF">BCR43DRAFT_178384</name>
</gene>
<feature type="region of interest" description="Disordered" evidence="1">
    <location>
        <begin position="1"/>
        <end position="69"/>
    </location>
</feature>